<gene>
    <name evidence="1" type="ORF">MYP_3261</name>
</gene>
<dbReference type="InterPro" id="IPR026444">
    <property type="entry name" value="Secre_tail"/>
</dbReference>
<dbReference type="eggNOG" id="COG3291">
    <property type="taxonomic scope" value="Bacteria"/>
</dbReference>
<evidence type="ECO:0000313" key="2">
    <source>
        <dbReference type="Proteomes" id="UP000030185"/>
    </source>
</evidence>
<dbReference type="eggNOG" id="COG2931">
    <property type="taxonomic scope" value="Bacteria"/>
</dbReference>
<dbReference type="InterPro" id="IPR025667">
    <property type="entry name" value="SprB_repeat"/>
</dbReference>
<protein>
    <recommendedName>
        <fullName evidence="3">Secretion system C-terminal sorting domain-containing protein</fullName>
    </recommendedName>
</protein>
<proteinExistence type="predicted"/>
<dbReference type="RefSeq" id="WP_045465155.1">
    <property type="nucleotide sequence ID" value="NZ_BBLT01000006.1"/>
</dbReference>
<dbReference type="OrthoDB" id="1522095at2"/>
<comment type="caution">
    <text evidence="1">The sequence shown here is derived from an EMBL/GenBank/DDBJ whole genome shotgun (WGS) entry which is preliminary data.</text>
</comment>
<dbReference type="Pfam" id="PF13573">
    <property type="entry name" value="SprB"/>
    <property type="match status" value="1"/>
</dbReference>
<organism evidence="1 2">
    <name type="scientific">Sporocytophaga myxococcoides</name>
    <dbReference type="NCBI Taxonomy" id="153721"/>
    <lineage>
        <taxon>Bacteria</taxon>
        <taxon>Pseudomonadati</taxon>
        <taxon>Bacteroidota</taxon>
        <taxon>Cytophagia</taxon>
        <taxon>Cytophagales</taxon>
        <taxon>Cytophagaceae</taxon>
        <taxon>Sporocytophaga</taxon>
    </lineage>
</organism>
<evidence type="ECO:0000313" key="1">
    <source>
        <dbReference type="EMBL" id="GAL86032.1"/>
    </source>
</evidence>
<dbReference type="InterPro" id="IPR036278">
    <property type="entry name" value="Sialidase_sf"/>
</dbReference>
<dbReference type="AlphaFoldDB" id="A0A098LHX7"/>
<sequence length="832" mass="91609">MKNHISAFLYTYKYILLFLIVSSFSLQGYAQVEIKVTPATCNGKEDGKIDVTLKGKNGPYTFLWNDGSTEDHLHDIPRGDYYLIIRDRNSCIFEKSINVGVLEDKPRVKIEGGGDRTFCSDAEDQDVELHAVTSVCAECKLKWSTGSTEEKIEVSGDGDFQVTATDSSGCFQRDSTEVKIKTEDCDDDDDDDDIDIPVVFPRDPNDILGPEGFGPQRWISVKDILPYTIRFENDPEFATAPAQKVVIRTPIDPHLNIYSFRLGSFGFGNFAFEVPPNSTYYTGRLDVKDSLEVIVDVIAGIDVLKKEAFWIFESKDPKTGNEPAAHLGFLLINDSITRRGEGYVNFTIIPDAVSSTGDTVHAVASIIFDTQEELLTPAIFNTIDAVPPLSAYKRSDVVADSSYAYFVTIKDDYGLGGSGVKNYDLYLSYDNGNSFTKYASQIPVDSTISIKGDPDKRYCAYTIARDNTGNEESKSSSDLCFSPKAKPFVRLKEPDTKQPICQGGGYAIEWNSFGIDSLDIYVSTDQGNTYNVVATNVPDKLKSFYWPLPSDIPTENDYLIKIVSSVSDTIFDIAQNHVNVIEHVPAKIFSSKGTAVCSGDTTELNVLPVYASYRWSNGINSNSFTTSVSGKYIIEVTDASGCSSKDSINFVVHSFPAQLITASTEFKFCEGKPLILKGPANMASYSWSTGESSSQITVNSIGKIALKVINEIGCTASSDTIFVEEITDAAECEALQINSGLTYLNKFIQVAPNPLTEYTIFQIYSPQSQFVNLKLFDTRGTEVAEIYKGEITGGTTVPVSYKPSEKLSNGMYIYRLLSGDGELFNGKLVIGR</sequence>
<dbReference type="Proteomes" id="UP000030185">
    <property type="component" value="Unassembled WGS sequence"/>
</dbReference>
<dbReference type="NCBIfam" id="TIGR04183">
    <property type="entry name" value="Por_Secre_tail"/>
    <property type="match status" value="1"/>
</dbReference>
<dbReference type="STRING" id="153721.MYP_3261"/>
<dbReference type="SUPFAM" id="SSF50939">
    <property type="entry name" value="Sialidases"/>
    <property type="match status" value="1"/>
</dbReference>
<name>A0A098LHX7_9BACT</name>
<evidence type="ECO:0008006" key="3">
    <source>
        <dbReference type="Google" id="ProtNLM"/>
    </source>
</evidence>
<dbReference type="EMBL" id="BBLT01000006">
    <property type="protein sequence ID" value="GAL86032.1"/>
    <property type="molecule type" value="Genomic_DNA"/>
</dbReference>
<reference evidence="1 2" key="1">
    <citation type="submission" date="2014-09" db="EMBL/GenBank/DDBJ databases">
        <title>Sporocytophaga myxococcoides PG-01 genome sequencing.</title>
        <authorList>
            <person name="Liu L."/>
            <person name="Gao P.J."/>
            <person name="Chen G.J."/>
            <person name="Wang L.S."/>
        </authorList>
    </citation>
    <scope>NUCLEOTIDE SEQUENCE [LARGE SCALE GENOMIC DNA]</scope>
    <source>
        <strain evidence="1 2">PG-01</strain>
    </source>
</reference>
<accession>A0A098LHX7</accession>
<keyword evidence="2" id="KW-1185">Reference proteome</keyword>